<sequence>MDREVQGMTAQLDRIMKNRTDVKKGDTQELVESILESYAEYPGSTRLNVSSILNRDLLIDILGKIREILFPGFYDKNRVRAEYVRYIVGEKLEYVQYHLTKQVAIALGTQELCEDCEKSVLLKKAEGIVDEFLHKIPRLREILATDIQAAYNGDPAAYSTDEIILSYPGLMAISIYRIAHELWVAKVPLIPRVMTEYAHSKTGIDIHPGATIGKYFFIDHGTGIVIGETTVIGDNVKIYQGVTLGGLSTRKGQALKGVKRHPTIGNRVTIYSGTSVLGGDTVIGDDVTIGGNTFVVHSVPADMKVSARAPELEYSHGGPKGDMDEFSDWVI</sequence>
<dbReference type="GO" id="GO:0008652">
    <property type="term" value="P:amino acid biosynthetic process"/>
    <property type="evidence" value="ECO:0007669"/>
    <property type="project" value="UniProtKB-KW"/>
</dbReference>
<dbReference type="Gene3D" id="2.160.10.10">
    <property type="entry name" value="Hexapeptide repeat proteins"/>
    <property type="match status" value="1"/>
</dbReference>
<comment type="pathway">
    <text evidence="1">Amino-acid biosynthesis; L-cysteine biosynthesis; L-cysteine from L-serine: step 1/2.</text>
</comment>
<keyword evidence="2" id="KW-0028">Amino-acid biosynthesis</keyword>
<dbReference type="AlphaFoldDB" id="A0A7X2P9C0"/>
<evidence type="ECO:0000256" key="1">
    <source>
        <dbReference type="ARBA" id="ARBA00004876"/>
    </source>
</evidence>
<dbReference type="CDD" id="cd03354">
    <property type="entry name" value="LbH_SAT"/>
    <property type="match status" value="1"/>
</dbReference>
<name>A0A7X2P9C0_9FIRM</name>
<keyword evidence="3 5" id="KW-0808">Transferase</keyword>
<dbReference type="NCBIfam" id="NF041874">
    <property type="entry name" value="EPS_EpsC"/>
    <property type="match status" value="1"/>
</dbReference>
<evidence type="ECO:0000256" key="2">
    <source>
        <dbReference type="ARBA" id="ARBA00022605"/>
    </source>
</evidence>
<dbReference type="RefSeq" id="WP_154458528.1">
    <property type="nucleotide sequence ID" value="NZ_VUMV01000007.1"/>
</dbReference>
<dbReference type="PANTHER" id="PTHR42811">
    <property type="entry name" value="SERINE ACETYLTRANSFERASE"/>
    <property type="match status" value="1"/>
</dbReference>
<dbReference type="Gene3D" id="1.10.3130.10">
    <property type="entry name" value="serine acetyltransferase, domain 1"/>
    <property type="match status" value="1"/>
</dbReference>
<protein>
    <submittedName>
        <fullName evidence="5">Serine acetyltransferase</fullName>
    </submittedName>
</protein>
<keyword evidence="4" id="KW-0012">Acyltransferase</keyword>
<reference evidence="5 6" key="1">
    <citation type="submission" date="2019-08" db="EMBL/GenBank/DDBJ databases">
        <title>In-depth cultivation of the pig gut microbiome towards novel bacterial diversity and tailored functional studies.</title>
        <authorList>
            <person name="Wylensek D."/>
            <person name="Hitch T.C.A."/>
            <person name="Clavel T."/>
        </authorList>
    </citation>
    <scope>NUCLEOTIDE SEQUENCE [LARGE SCALE GENOMIC DNA]</scope>
    <source>
        <strain evidence="5 6">Oil+RF-744-WCA-WT-13</strain>
    </source>
</reference>
<dbReference type="InterPro" id="IPR053376">
    <property type="entry name" value="Serine_acetyltransferase"/>
</dbReference>
<dbReference type="InterPro" id="IPR011004">
    <property type="entry name" value="Trimer_LpxA-like_sf"/>
</dbReference>
<accession>A0A7X2P9C0</accession>
<organism evidence="5 6">
    <name type="scientific">Bilifractor porci</name>
    <dbReference type="NCBI Taxonomy" id="2606636"/>
    <lineage>
        <taxon>Bacteria</taxon>
        <taxon>Bacillati</taxon>
        <taxon>Bacillota</taxon>
        <taxon>Clostridia</taxon>
        <taxon>Lachnospirales</taxon>
        <taxon>Lachnospiraceae</taxon>
        <taxon>Bilifractor</taxon>
    </lineage>
</organism>
<comment type="caution">
    <text evidence="5">The sequence shown here is derived from an EMBL/GenBank/DDBJ whole genome shotgun (WGS) entry which is preliminary data.</text>
</comment>
<dbReference type="InterPro" id="IPR045304">
    <property type="entry name" value="LbH_SAT"/>
</dbReference>
<dbReference type="GO" id="GO:0016746">
    <property type="term" value="F:acyltransferase activity"/>
    <property type="evidence" value="ECO:0007669"/>
    <property type="project" value="UniProtKB-KW"/>
</dbReference>
<evidence type="ECO:0000256" key="4">
    <source>
        <dbReference type="ARBA" id="ARBA00023315"/>
    </source>
</evidence>
<evidence type="ECO:0000256" key="3">
    <source>
        <dbReference type="ARBA" id="ARBA00022679"/>
    </source>
</evidence>
<evidence type="ECO:0000313" key="6">
    <source>
        <dbReference type="Proteomes" id="UP000466864"/>
    </source>
</evidence>
<gene>
    <name evidence="5" type="ORF">FYJ60_09865</name>
</gene>
<dbReference type="InterPro" id="IPR042122">
    <property type="entry name" value="Ser_AcTrfase_N_sf"/>
</dbReference>
<dbReference type="SUPFAM" id="SSF51161">
    <property type="entry name" value="Trimeric LpxA-like enzymes"/>
    <property type="match status" value="1"/>
</dbReference>
<dbReference type="Proteomes" id="UP000466864">
    <property type="component" value="Unassembled WGS sequence"/>
</dbReference>
<evidence type="ECO:0000313" key="5">
    <source>
        <dbReference type="EMBL" id="MST82622.1"/>
    </source>
</evidence>
<dbReference type="EMBL" id="VUMV01000007">
    <property type="protein sequence ID" value="MST82622.1"/>
    <property type="molecule type" value="Genomic_DNA"/>
</dbReference>
<proteinExistence type="predicted"/>
<keyword evidence="6" id="KW-1185">Reference proteome</keyword>